<reference evidence="1 2" key="1">
    <citation type="submission" date="2018-08" db="EMBL/GenBank/DDBJ databases">
        <title>Mucilaginibacter sp. MYSH2.</title>
        <authorList>
            <person name="Seo T."/>
        </authorList>
    </citation>
    <scope>NUCLEOTIDE SEQUENCE [LARGE SCALE GENOMIC DNA]</scope>
    <source>
        <strain evidence="1 2">MYSH2</strain>
    </source>
</reference>
<proteinExistence type="predicted"/>
<organism evidence="1 2">
    <name type="scientific">Mucilaginibacter conchicola</name>
    <dbReference type="NCBI Taxonomy" id="2303333"/>
    <lineage>
        <taxon>Bacteria</taxon>
        <taxon>Pseudomonadati</taxon>
        <taxon>Bacteroidota</taxon>
        <taxon>Sphingobacteriia</taxon>
        <taxon>Sphingobacteriales</taxon>
        <taxon>Sphingobacteriaceae</taxon>
        <taxon>Mucilaginibacter</taxon>
    </lineage>
</organism>
<evidence type="ECO:0000313" key="1">
    <source>
        <dbReference type="EMBL" id="RFZ91219.1"/>
    </source>
</evidence>
<dbReference type="Proteomes" id="UP000264217">
    <property type="component" value="Unassembled WGS sequence"/>
</dbReference>
<keyword evidence="2" id="KW-1185">Reference proteome</keyword>
<dbReference type="RefSeq" id="WP_117393430.1">
    <property type="nucleotide sequence ID" value="NZ_QWDC01000003.1"/>
</dbReference>
<evidence type="ECO:0000313" key="2">
    <source>
        <dbReference type="Proteomes" id="UP000264217"/>
    </source>
</evidence>
<accession>A0A372NQK7</accession>
<dbReference type="EMBL" id="QWDC01000003">
    <property type="protein sequence ID" value="RFZ91219.1"/>
    <property type="molecule type" value="Genomic_DNA"/>
</dbReference>
<name>A0A372NQK7_9SPHI</name>
<protein>
    <submittedName>
        <fullName evidence="1">Uncharacterized protein</fullName>
    </submittedName>
</protein>
<gene>
    <name evidence="1" type="ORF">D0C36_19985</name>
</gene>
<sequence>MISKVIIESGFIKIYDEQGQLTAESRALNKTVAVHGTDFYIVYNPDNNSIESRTASGRLIAEIPKENKIITGIIENTLIVRDGIFIDSYDHNLNKLYTNNSNAAFKKLNGQTFAELRESLSRHLNKINELKKVMISSGQYEYLAELSKVTNQIGQLINDIKD</sequence>
<comment type="caution">
    <text evidence="1">The sequence shown here is derived from an EMBL/GenBank/DDBJ whole genome shotgun (WGS) entry which is preliminary data.</text>
</comment>
<dbReference type="AlphaFoldDB" id="A0A372NQK7"/>